<dbReference type="GO" id="GO:0005829">
    <property type="term" value="C:cytosol"/>
    <property type="evidence" value="ECO:0007669"/>
    <property type="project" value="TreeGrafter"/>
</dbReference>
<protein>
    <recommendedName>
        <fullName evidence="3">Ribosome-binding factor A</fullName>
    </recommendedName>
</protein>
<gene>
    <name evidence="2" type="ORF">LCGC14_0269370</name>
</gene>
<proteinExistence type="inferred from homology"/>
<reference evidence="2" key="1">
    <citation type="journal article" date="2015" name="Nature">
        <title>Complex archaea that bridge the gap between prokaryotes and eukaryotes.</title>
        <authorList>
            <person name="Spang A."/>
            <person name="Saw J.H."/>
            <person name="Jorgensen S.L."/>
            <person name="Zaremba-Niedzwiedzka K."/>
            <person name="Martijn J."/>
            <person name="Lind A.E."/>
            <person name="van Eijk R."/>
            <person name="Schleper C."/>
            <person name="Guy L."/>
            <person name="Ettema T.J."/>
        </authorList>
    </citation>
    <scope>NUCLEOTIDE SEQUENCE</scope>
</reference>
<name>A0A0F9X4E2_9ZZZZ</name>
<dbReference type="SUPFAM" id="SSF89919">
    <property type="entry name" value="Ribosome-binding factor A, RbfA"/>
    <property type="match status" value="1"/>
</dbReference>
<feature type="region of interest" description="Disordered" evidence="1">
    <location>
        <begin position="115"/>
        <end position="138"/>
    </location>
</feature>
<dbReference type="InterPro" id="IPR015946">
    <property type="entry name" value="KH_dom-like_a/b"/>
</dbReference>
<dbReference type="EMBL" id="LAZR01000148">
    <property type="protein sequence ID" value="KKN86383.1"/>
    <property type="molecule type" value="Genomic_DNA"/>
</dbReference>
<dbReference type="InterPro" id="IPR023799">
    <property type="entry name" value="RbfA_dom_sf"/>
</dbReference>
<dbReference type="PANTHER" id="PTHR33515:SF1">
    <property type="entry name" value="RIBOSOME-BINDING FACTOR A, CHLOROPLASTIC-RELATED"/>
    <property type="match status" value="1"/>
</dbReference>
<sequence>MSRRTERVGNLLRNTIAEVLARKISDPRVDPGRTSITRVEVTEDLLAARVFVSVMAEPPEQRNTLRALQHAAGHIQELVTRQITLRHMPQLTFVADERFKKTMKTLTLIQQAMDEIRQKEQASSAPDAPPGDPDKASV</sequence>
<dbReference type="Gene3D" id="3.30.300.20">
    <property type="match status" value="1"/>
</dbReference>
<dbReference type="Pfam" id="PF02033">
    <property type="entry name" value="RBFA"/>
    <property type="match status" value="1"/>
</dbReference>
<dbReference type="HAMAP" id="MF_00003">
    <property type="entry name" value="RbfA"/>
    <property type="match status" value="1"/>
</dbReference>
<evidence type="ECO:0008006" key="3">
    <source>
        <dbReference type="Google" id="ProtNLM"/>
    </source>
</evidence>
<dbReference type="PANTHER" id="PTHR33515">
    <property type="entry name" value="RIBOSOME-BINDING FACTOR A, CHLOROPLASTIC-RELATED"/>
    <property type="match status" value="1"/>
</dbReference>
<dbReference type="GO" id="GO:0006364">
    <property type="term" value="P:rRNA processing"/>
    <property type="evidence" value="ECO:0007669"/>
    <property type="project" value="InterPro"/>
</dbReference>
<evidence type="ECO:0000256" key="1">
    <source>
        <dbReference type="SAM" id="MobiDB-lite"/>
    </source>
</evidence>
<dbReference type="InterPro" id="IPR000238">
    <property type="entry name" value="RbfA"/>
</dbReference>
<comment type="caution">
    <text evidence="2">The sequence shown here is derived from an EMBL/GenBank/DDBJ whole genome shotgun (WGS) entry which is preliminary data.</text>
</comment>
<evidence type="ECO:0000313" key="2">
    <source>
        <dbReference type="EMBL" id="KKN86383.1"/>
    </source>
</evidence>
<dbReference type="NCBIfam" id="TIGR00082">
    <property type="entry name" value="rbfA"/>
    <property type="match status" value="1"/>
</dbReference>
<organism evidence="2">
    <name type="scientific">marine sediment metagenome</name>
    <dbReference type="NCBI Taxonomy" id="412755"/>
    <lineage>
        <taxon>unclassified sequences</taxon>
        <taxon>metagenomes</taxon>
        <taxon>ecological metagenomes</taxon>
    </lineage>
</organism>
<dbReference type="GO" id="GO:0043024">
    <property type="term" value="F:ribosomal small subunit binding"/>
    <property type="evidence" value="ECO:0007669"/>
    <property type="project" value="TreeGrafter"/>
</dbReference>
<dbReference type="AlphaFoldDB" id="A0A0F9X4E2"/>
<accession>A0A0F9X4E2</accession>